<dbReference type="EMBL" id="JAUSWA010000069">
    <property type="protein sequence ID" value="MDQ0497315.1"/>
    <property type="molecule type" value="Genomic_DNA"/>
</dbReference>
<feature type="domain" description="YubB ferredoxin-like" evidence="1">
    <location>
        <begin position="66"/>
        <end position="142"/>
    </location>
</feature>
<dbReference type="RefSeq" id="WP_152381901.1">
    <property type="nucleotide sequence ID" value="NZ_CP045298.1"/>
</dbReference>
<sequence>MPNHITNVVTIHAPEGRTYQEVLNHLKSVERDVDFNTLVPMPKAIEASYGESGLRPAWYQWSLDNWGTKWNAYDISITENVIRFDTAWNAPGPIFQALYNRFPDYTFDIKYADEDLGYNFGHLIISPEGEMSRRMPESGTAEARIWVCSNVKDEWPEYMDKHGNFIED</sequence>
<gene>
    <name evidence="2" type="ORF">QOZ95_005534</name>
</gene>
<dbReference type="Proteomes" id="UP001242811">
    <property type="component" value="Unassembled WGS sequence"/>
</dbReference>
<evidence type="ECO:0000259" key="1">
    <source>
        <dbReference type="Pfam" id="PF18406"/>
    </source>
</evidence>
<proteinExistence type="predicted"/>
<evidence type="ECO:0000313" key="2">
    <source>
        <dbReference type="EMBL" id="MDQ0497315.1"/>
    </source>
</evidence>
<accession>A0ABU0L7W2</accession>
<comment type="caution">
    <text evidence="2">The sequence shown here is derived from an EMBL/GenBank/DDBJ whole genome shotgun (WGS) entry which is preliminary data.</text>
</comment>
<keyword evidence="3" id="KW-1185">Reference proteome</keyword>
<reference evidence="2 3" key="1">
    <citation type="submission" date="2023-07" db="EMBL/GenBank/DDBJ databases">
        <title>Genomic Encyclopedia of Type Strains, Phase IV (KMG-IV): sequencing the most valuable type-strain genomes for metagenomic binning, comparative biology and taxonomic classification.</title>
        <authorList>
            <person name="Goeker M."/>
        </authorList>
    </citation>
    <scope>NUCLEOTIDE SEQUENCE [LARGE SCALE GENOMIC DNA]</scope>
    <source>
        <strain evidence="2 3">DSM 14914</strain>
    </source>
</reference>
<organism evidence="2 3">
    <name type="scientific">Paenibacillus brasilensis</name>
    <dbReference type="NCBI Taxonomy" id="128574"/>
    <lineage>
        <taxon>Bacteria</taxon>
        <taxon>Bacillati</taxon>
        <taxon>Bacillota</taxon>
        <taxon>Bacilli</taxon>
        <taxon>Bacillales</taxon>
        <taxon>Paenibacillaceae</taxon>
        <taxon>Paenibacillus</taxon>
    </lineage>
</organism>
<evidence type="ECO:0000313" key="3">
    <source>
        <dbReference type="Proteomes" id="UP001242811"/>
    </source>
</evidence>
<dbReference type="InterPro" id="IPR041329">
    <property type="entry name" value="YubB_C"/>
</dbReference>
<dbReference type="Pfam" id="PF18406">
    <property type="entry name" value="DUF1281_C"/>
    <property type="match status" value="1"/>
</dbReference>
<protein>
    <recommendedName>
        <fullName evidence="1">YubB ferredoxin-like domain-containing protein</fullName>
    </recommendedName>
</protein>
<name>A0ABU0L7W2_9BACL</name>